<dbReference type="AlphaFoldDB" id="A0A517Q3D5"/>
<name>A0A517Q3D5_9PLAN</name>
<accession>A0A517Q3D5</accession>
<evidence type="ECO:0008006" key="3">
    <source>
        <dbReference type="Google" id="ProtNLM"/>
    </source>
</evidence>
<dbReference type="PANTHER" id="PTHR35399:SF4">
    <property type="entry name" value="MEMBRANE PROTEIN"/>
    <property type="match status" value="1"/>
</dbReference>
<evidence type="ECO:0000313" key="2">
    <source>
        <dbReference type="Proteomes" id="UP000315647"/>
    </source>
</evidence>
<dbReference type="Pfam" id="PF05787">
    <property type="entry name" value="PhoX"/>
    <property type="match status" value="1"/>
</dbReference>
<dbReference type="SUPFAM" id="SSF63825">
    <property type="entry name" value="YWTD domain"/>
    <property type="match status" value="1"/>
</dbReference>
<protein>
    <recommendedName>
        <fullName evidence="3">Phosphatase</fullName>
    </recommendedName>
</protein>
<sequence>MILSIHFEATLSNSFSRRNFLRAAITAPAAGTVFSRFISTTEARGIVKDQSDLKPVADETTGLPLLRLQDGFRYRSFGWVGDMMSDGVVTPEGHDGMGVIAQTGDIVTLCRNHEIKGSRSFGPAELTFDPKAGGGCANLQFNVKTGEWLKSWTSLAGTVQNCAGGPTPWGSWLSCEETVIGPRESFRDVQYEHEKHHGWVFEVPAEGKATLEPLQALGRFVHEALAIDPRDGIIYETEDRDTAGFYRFLPNEREVLSKGGALQMLKIKGQADLRTGAQRGVRYQAEWVDIEDPVRRNTPGANDGLGVYSQGKAKGATTFGRLEGCWYGDGLVYFNCTDGGEAKLGQIWAFSPEDQTLSLVFQSPSHDILDSPDNLTVSPRGGLVLCEDADLKPLRLHTLSRKGLLQTLAINNIHLHKGEHPRLTGDFTGGEWAGATFSPDGEWLFVNIQDPGITFAITGPWNELGV</sequence>
<proteinExistence type="predicted"/>
<dbReference type="PANTHER" id="PTHR35399">
    <property type="entry name" value="SLR8030 PROTEIN"/>
    <property type="match status" value="1"/>
</dbReference>
<dbReference type="InterPro" id="IPR008557">
    <property type="entry name" value="PhoX"/>
</dbReference>
<dbReference type="Proteomes" id="UP000315647">
    <property type="component" value="Chromosome"/>
</dbReference>
<dbReference type="EMBL" id="CP037421">
    <property type="protein sequence ID" value="QDT26142.1"/>
    <property type="molecule type" value="Genomic_DNA"/>
</dbReference>
<reference evidence="1 2" key="1">
    <citation type="submission" date="2019-03" db="EMBL/GenBank/DDBJ databases">
        <title>Deep-cultivation of Planctomycetes and their phenomic and genomic characterization uncovers novel biology.</title>
        <authorList>
            <person name="Wiegand S."/>
            <person name="Jogler M."/>
            <person name="Boedeker C."/>
            <person name="Pinto D."/>
            <person name="Vollmers J."/>
            <person name="Rivas-Marin E."/>
            <person name="Kohn T."/>
            <person name="Peeters S.H."/>
            <person name="Heuer A."/>
            <person name="Rast P."/>
            <person name="Oberbeckmann S."/>
            <person name="Bunk B."/>
            <person name="Jeske O."/>
            <person name="Meyerdierks A."/>
            <person name="Storesund J.E."/>
            <person name="Kallscheuer N."/>
            <person name="Luecker S."/>
            <person name="Lage O.M."/>
            <person name="Pohl T."/>
            <person name="Merkel B.J."/>
            <person name="Hornburger P."/>
            <person name="Mueller R.-W."/>
            <person name="Bruemmer F."/>
            <person name="Labrenz M."/>
            <person name="Spormann A.M."/>
            <person name="Op den Camp H."/>
            <person name="Overmann J."/>
            <person name="Amann R."/>
            <person name="Jetten M.S.M."/>
            <person name="Mascher T."/>
            <person name="Medema M.H."/>
            <person name="Devos D.P."/>
            <person name="Kaster A.-K."/>
            <person name="Ovreas L."/>
            <person name="Rohde M."/>
            <person name="Galperin M.Y."/>
            <person name="Jogler C."/>
        </authorList>
    </citation>
    <scope>NUCLEOTIDE SEQUENCE [LARGE SCALE GENOMIC DNA]</scope>
    <source>
        <strain evidence="1 2">Enr10</strain>
    </source>
</reference>
<evidence type="ECO:0000313" key="1">
    <source>
        <dbReference type="EMBL" id="QDT26142.1"/>
    </source>
</evidence>
<keyword evidence="2" id="KW-1185">Reference proteome</keyword>
<dbReference type="RefSeq" id="WP_232093253.1">
    <property type="nucleotide sequence ID" value="NZ_CP037421.1"/>
</dbReference>
<gene>
    <name evidence="1" type="ORF">Enr10x_14420</name>
</gene>
<organism evidence="1 2">
    <name type="scientific">Gimesia panareensis</name>
    <dbReference type="NCBI Taxonomy" id="2527978"/>
    <lineage>
        <taxon>Bacteria</taxon>
        <taxon>Pseudomonadati</taxon>
        <taxon>Planctomycetota</taxon>
        <taxon>Planctomycetia</taxon>
        <taxon>Planctomycetales</taxon>
        <taxon>Planctomycetaceae</taxon>
        <taxon>Gimesia</taxon>
    </lineage>
</organism>